<dbReference type="InterPro" id="IPR017451">
    <property type="entry name" value="F-box-assoc_interact_dom"/>
</dbReference>
<proteinExistence type="predicted"/>
<accession>M8B3J7</accession>
<dbReference type="OMA" id="SITPWAH"/>
<dbReference type="AlphaFoldDB" id="M8B3J7"/>
<dbReference type="NCBIfam" id="TIGR01640">
    <property type="entry name" value="F_box_assoc_1"/>
    <property type="match status" value="1"/>
</dbReference>
<evidence type="ECO:0000313" key="1">
    <source>
        <dbReference type="EnsemblPlants" id="EMT11287"/>
    </source>
</evidence>
<dbReference type="InterPro" id="IPR013187">
    <property type="entry name" value="F-box-assoc_dom_typ3"/>
</dbReference>
<sequence length="393" mass="44330">MREAARLGATPLLHGLPDDIVICEILVRLDPKSLLRCRAVCCIWRSVTSARDFLLFHHGRQTSLPILYGYCCEGNDVKSTDIIPFNHRAALAADQLHSVARLDYAHFRPVASSDGLLILSFCYAYFTICNPVTRQFACLGRLSGFSLLGIYPHPPTGEYRLLMHSSESTKQTSFRFHDRTNWKARNQVGCYVLSLGSGKLWRYIDSADTNQLQFSNTSVLLCGCLHCLVRHGSDSNMIMVFDTIAESIRMMLAPVFSGGCDALFEMDGKLGMSSSNDAKTIIDIWVLQEYESEDWILKCQIKLPVTEIKALCKNHEDDELWDVVAVHADGKLFVLIKCTEWLLQVDMDGKLVATFHHKGVRPTQLQLKQSLVPHAFFPSLHGYVVNGWPFIRE</sequence>
<dbReference type="InterPro" id="IPR036047">
    <property type="entry name" value="F-box-like_dom_sf"/>
</dbReference>
<dbReference type="SUPFAM" id="SSF81383">
    <property type="entry name" value="F-box domain"/>
    <property type="match status" value="1"/>
</dbReference>
<dbReference type="Gene3D" id="1.20.1280.50">
    <property type="match status" value="1"/>
</dbReference>
<dbReference type="Pfam" id="PF00646">
    <property type="entry name" value="F-box"/>
    <property type="match status" value="1"/>
</dbReference>
<protein>
    <submittedName>
        <fullName evidence="1">Uncharacterized protein</fullName>
    </submittedName>
</protein>
<dbReference type="InterPro" id="IPR001810">
    <property type="entry name" value="F-box_dom"/>
</dbReference>
<dbReference type="Pfam" id="PF08268">
    <property type="entry name" value="FBA_3"/>
    <property type="match status" value="1"/>
</dbReference>
<dbReference type="EnsemblPlants" id="EMT11287">
    <property type="protein sequence ID" value="EMT11287"/>
    <property type="gene ID" value="F775_15056"/>
</dbReference>
<name>M8B3J7_AEGTA</name>
<dbReference type="PANTHER" id="PTHR31672:SF2">
    <property type="entry name" value="F-BOX DOMAIN-CONTAINING PROTEIN"/>
    <property type="match status" value="1"/>
</dbReference>
<dbReference type="PANTHER" id="PTHR31672">
    <property type="entry name" value="BNACNNG10540D PROTEIN"/>
    <property type="match status" value="1"/>
</dbReference>
<organism evidence="1">
    <name type="scientific">Aegilops tauschii</name>
    <name type="common">Tausch's goatgrass</name>
    <name type="synonym">Aegilops squarrosa</name>
    <dbReference type="NCBI Taxonomy" id="37682"/>
    <lineage>
        <taxon>Eukaryota</taxon>
        <taxon>Viridiplantae</taxon>
        <taxon>Streptophyta</taxon>
        <taxon>Embryophyta</taxon>
        <taxon>Tracheophyta</taxon>
        <taxon>Spermatophyta</taxon>
        <taxon>Magnoliopsida</taxon>
        <taxon>Liliopsida</taxon>
        <taxon>Poales</taxon>
        <taxon>Poaceae</taxon>
        <taxon>BOP clade</taxon>
        <taxon>Pooideae</taxon>
        <taxon>Triticodae</taxon>
        <taxon>Triticeae</taxon>
        <taxon>Triticinae</taxon>
        <taxon>Aegilops</taxon>
    </lineage>
</organism>
<dbReference type="SMART" id="SM00256">
    <property type="entry name" value="FBOX"/>
    <property type="match status" value="1"/>
</dbReference>
<reference evidence="1" key="1">
    <citation type="submission" date="2015-06" db="UniProtKB">
        <authorList>
            <consortium name="EnsemblPlants"/>
        </authorList>
    </citation>
    <scope>IDENTIFICATION</scope>
</reference>
<dbReference type="InterPro" id="IPR050796">
    <property type="entry name" value="SCF_F-box_component"/>
</dbReference>